<dbReference type="GO" id="GO:0004803">
    <property type="term" value="F:transposase activity"/>
    <property type="evidence" value="ECO:0007669"/>
    <property type="project" value="InterPro"/>
</dbReference>
<keyword evidence="10" id="KW-1185">Reference proteome</keyword>
<keyword evidence="1" id="KW-0815">Transposition</keyword>
<keyword evidence="5" id="KW-0238">DNA-binding</keyword>
<name>A0AAD9ZXA4_9ROSI</name>
<dbReference type="InterPro" id="IPR001207">
    <property type="entry name" value="Transposase_mutator"/>
</dbReference>
<organism evidence="9 10">
    <name type="scientific">Dipteronia sinensis</name>
    <dbReference type="NCBI Taxonomy" id="43782"/>
    <lineage>
        <taxon>Eukaryota</taxon>
        <taxon>Viridiplantae</taxon>
        <taxon>Streptophyta</taxon>
        <taxon>Embryophyta</taxon>
        <taxon>Tracheophyta</taxon>
        <taxon>Spermatophyta</taxon>
        <taxon>Magnoliopsida</taxon>
        <taxon>eudicotyledons</taxon>
        <taxon>Gunneridae</taxon>
        <taxon>Pentapetalae</taxon>
        <taxon>rosids</taxon>
        <taxon>malvids</taxon>
        <taxon>Sapindales</taxon>
        <taxon>Sapindaceae</taxon>
        <taxon>Hippocastanoideae</taxon>
        <taxon>Acereae</taxon>
        <taxon>Dipteronia</taxon>
    </lineage>
</organism>
<dbReference type="InterPro" id="IPR006564">
    <property type="entry name" value="Znf_PMZ"/>
</dbReference>
<evidence type="ECO:0000256" key="6">
    <source>
        <dbReference type="ARBA" id="ARBA00023172"/>
    </source>
</evidence>
<dbReference type="PANTHER" id="PTHR31973">
    <property type="entry name" value="POLYPROTEIN, PUTATIVE-RELATED"/>
    <property type="match status" value="1"/>
</dbReference>
<dbReference type="GO" id="GO:0003677">
    <property type="term" value="F:DNA binding"/>
    <property type="evidence" value="ECO:0007669"/>
    <property type="project" value="UniProtKB-KW"/>
</dbReference>
<dbReference type="SMART" id="SM00575">
    <property type="entry name" value="ZnF_PMZ"/>
    <property type="match status" value="1"/>
</dbReference>
<reference evidence="9" key="1">
    <citation type="journal article" date="2023" name="Plant J.">
        <title>Genome sequences and population genomics provide insights into the demographic history, inbreeding, and mutation load of two 'living fossil' tree species of Dipteronia.</title>
        <authorList>
            <person name="Feng Y."/>
            <person name="Comes H.P."/>
            <person name="Chen J."/>
            <person name="Zhu S."/>
            <person name="Lu R."/>
            <person name="Zhang X."/>
            <person name="Li P."/>
            <person name="Qiu J."/>
            <person name="Olsen K.M."/>
            <person name="Qiu Y."/>
        </authorList>
    </citation>
    <scope>NUCLEOTIDE SEQUENCE</scope>
    <source>
        <strain evidence="9">NBL</strain>
    </source>
</reference>
<keyword evidence="3 7" id="KW-0863">Zinc-finger</keyword>
<dbReference type="PANTHER" id="PTHR31973:SF187">
    <property type="entry name" value="MUTATOR TRANSPOSASE MUDRA PROTEIN"/>
    <property type="match status" value="1"/>
</dbReference>
<dbReference type="InterPro" id="IPR007527">
    <property type="entry name" value="Znf_SWIM"/>
</dbReference>
<evidence type="ECO:0000256" key="2">
    <source>
        <dbReference type="ARBA" id="ARBA00022723"/>
    </source>
</evidence>
<keyword evidence="4" id="KW-0862">Zinc</keyword>
<dbReference type="GO" id="GO:0008270">
    <property type="term" value="F:zinc ion binding"/>
    <property type="evidence" value="ECO:0007669"/>
    <property type="project" value="UniProtKB-KW"/>
</dbReference>
<sequence length="484" mass="56807">MRENFEWKVKRSNKSVLHLVCKHKNCTWKLRAVRVSERTYFQVRSFENKPNCPFEEVHRRQRQASAVIIGEVIAPRLQDNDGRIMCPRDIIGDMKSMYGIQLLYSKAHASLQYALSLTYGTHEESFHLLTSFAYVLEQLNHDTITDIQCTDDNQFLYFFMSFGASIQGFRRCMRPVIAIDGTHLNGRYLVSDRHASNEVGIRKVLPNATHVFCIWHISENVRKKFHRKDVTELFQRAARAYRQVDYDREMEELKKLHKNAYEYVLEIGPHKWSRVYCPRRRFSMMTTNVAECLNSCLRFARKLLVMTLAEFIRNMLQKWFYNRHQAAVNMRSQLIDAAHAEILERIAECNIFLVKLRGDQWTVNLLEKICTCKVFDLDHLPCAHALAAARERNLDYTSLCADYYKKEVLADAYSILIMSVGHPNTWVIPPDIKNRVVLTPDIRTQSGRPRRSRFQSVSSNVLLVHFWKHALTLPYYLQIGFQML</sequence>
<feature type="domain" description="SWIM-type" evidence="8">
    <location>
        <begin position="352"/>
        <end position="393"/>
    </location>
</feature>
<evidence type="ECO:0000256" key="5">
    <source>
        <dbReference type="ARBA" id="ARBA00023125"/>
    </source>
</evidence>
<comment type="caution">
    <text evidence="9">The sequence shown here is derived from an EMBL/GenBank/DDBJ whole genome shotgun (WGS) entry which is preliminary data.</text>
</comment>
<dbReference type="Proteomes" id="UP001281410">
    <property type="component" value="Unassembled WGS sequence"/>
</dbReference>
<evidence type="ECO:0000256" key="1">
    <source>
        <dbReference type="ARBA" id="ARBA00022578"/>
    </source>
</evidence>
<proteinExistence type="predicted"/>
<evidence type="ECO:0000259" key="8">
    <source>
        <dbReference type="PROSITE" id="PS50966"/>
    </source>
</evidence>
<gene>
    <name evidence="9" type="ORF">Dsin_025463</name>
</gene>
<evidence type="ECO:0000256" key="3">
    <source>
        <dbReference type="ARBA" id="ARBA00022771"/>
    </source>
</evidence>
<evidence type="ECO:0000313" key="10">
    <source>
        <dbReference type="Proteomes" id="UP001281410"/>
    </source>
</evidence>
<protein>
    <recommendedName>
        <fullName evidence="8">SWIM-type domain-containing protein</fullName>
    </recommendedName>
</protein>
<evidence type="ECO:0000256" key="4">
    <source>
        <dbReference type="ARBA" id="ARBA00022833"/>
    </source>
</evidence>
<keyword evidence="2" id="KW-0479">Metal-binding</keyword>
<keyword evidence="6" id="KW-0233">DNA recombination</keyword>
<evidence type="ECO:0000256" key="7">
    <source>
        <dbReference type="PROSITE-ProRule" id="PRU00325"/>
    </source>
</evidence>
<dbReference type="AlphaFoldDB" id="A0AAD9ZXA4"/>
<dbReference type="EMBL" id="JANJYJ010000008">
    <property type="protein sequence ID" value="KAK3194153.1"/>
    <property type="molecule type" value="Genomic_DNA"/>
</dbReference>
<dbReference type="PROSITE" id="PS50966">
    <property type="entry name" value="ZF_SWIM"/>
    <property type="match status" value="1"/>
</dbReference>
<dbReference type="Pfam" id="PF04434">
    <property type="entry name" value="SWIM"/>
    <property type="match status" value="1"/>
</dbReference>
<evidence type="ECO:0000313" key="9">
    <source>
        <dbReference type="EMBL" id="KAK3194153.1"/>
    </source>
</evidence>
<dbReference type="Pfam" id="PF00872">
    <property type="entry name" value="Transposase_mut"/>
    <property type="match status" value="1"/>
</dbReference>
<dbReference type="GO" id="GO:0006313">
    <property type="term" value="P:DNA transposition"/>
    <property type="evidence" value="ECO:0007669"/>
    <property type="project" value="InterPro"/>
</dbReference>
<accession>A0AAD9ZXA4</accession>